<evidence type="ECO:0000256" key="1">
    <source>
        <dbReference type="SAM" id="MobiDB-lite"/>
    </source>
</evidence>
<reference evidence="2 3" key="1">
    <citation type="submission" date="2016-10" db="EMBL/GenBank/DDBJ databases">
        <authorList>
            <person name="de Groot N.N."/>
        </authorList>
    </citation>
    <scope>NUCLEOTIDE SEQUENCE [LARGE SCALE GENOMIC DNA]</scope>
    <source>
        <strain evidence="2 3">DSM 45610</strain>
    </source>
</reference>
<dbReference type="EMBL" id="FNNQ01000002">
    <property type="protein sequence ID" value="SDW28179.1"/>
    <property type="molecule type" value="Genomic_DNA"/>
</dbReference>
<protein>
    <submittedName>
        <fullName evidence="2">Uncharacterized protein</fullName>
    </submittedName>
</protein>
<organism evidence="2 3">
    <name type="scientific">Marininema mesophilum</name>
    <dbReference type="NCBI Taxonomy" id="1048340"/>
    <lineage>
        <taxon>Bacteria</taxon>
        <taxon>Bacillati</taxon>
        <taxon>Bacillota</taxon>
        <taxon>Bacilli</taxon>
        <taxon>Bacillales</taxon>
        <taxon>Thermoactinomycetaceae</taxon>
        <taxon>Marininema</taxon>
    </lineage>
</organism>
<keyword evidence="3" id="KW-1185">Reference proteome</keyword>
<sequence length="92" mass="10888">MDFSQSEYENLMVSLQAREEKILYVMKQMFDGLCEDTKQARVEKTLNEIYDGWSTLQETRQLKKRLQRMAGKNNQEIKAEPQNVRKLGQSSR</sequence>
<feature type="region of interest" description="Disordered" evidence="1">
    <location>
        <begin position="68"/>
        <end position="92"/>
    </location>
</feature>
<dbReference type="AlphaFoldDB" id="A0A1H2SAZ7"/>
<evidence type="ECO:0000313" key="3">
    <source>
        <dbReference type="Proteomes" id="UP000198534"/>
    </source>
</evidence>
<dbReference type="Proteomes" id="UP000198534">
    <property type="component" value="Unassembled WGS sequence"/>
</dbReference>
<name>A0A1H2SAZ7_9BACL</name>
<gene>
    <name evidence="2" type="ORF">SAMN05444487_102142</name>
</gene>
<accession>A0A1H2SAZ7</accession>
<dbReference type="OrthoDB" id="9846516at2"/>
<proteinExistence type="predicted"/>
<evidence type="ECO:0000313" key="2">
    <source>
        <dbReference type="EMBL" id="SDW28179.1"/>
    </source>
</evidence>
<dbReference type="RefSeq" id="WP_091735862.1">
    <property type="nucleotide sequence ID" value="NZ_FNNQ01000002.1"/>
</dbReference>